<evidence type="ECO:0000313" key="3">
    <source>
        <dbReference type="Proteomes" id="UP000683360"/>
    </source>
</evidence>
<dbReference type="Proteomes" id="UP000683360">
    <property type="component" value="Unassembled WGS sequence"/>
</dbReference>
<feature type="transmembrane region" description="Helical" evidence="1">
    <location>
        <begin position="204"/>
        <end position="224"/>
    </location>
</feature>
<keyword evidence="1" id="KW-0812">Transmembrane</keyword>
<protein>
    <submittedName>
        <fullName evidence="2">Uncharacterized protein</fullName>
    </submittedName>
</protein>
<comment type="caution">
    <text evidence="2">The sequence shown here is derived from an EMBL/GenBank/DDBJ whole genome shotgun (WGS) entry which is preliminary data.</text>
</comment>
<keyword evidence="3" id="KW-1185">Reference proteome</keyword>
<reference evidence="2" key="1">
    <citation type="submission" date="2021-03" db="EMBL/GenBank/DDBJ databases">
        <authorList>
            <person name="Bekaert M."/>
        </authorList>
    </citation>
    <scope>NUCLEOTIDE SEQUENCE</scope>
</reference>
<proteinExistence type="predicted"/>
<gene>
    <name evidence="2" type="ORF">MEDL_51935</name>
</gene>
<name>A0A8S3U168_MYTED</name>
<dbReference type="AlphaFoldDB" id="A0A8S3U168"/>
<evidence type="ECO:0000256" key="1">
    <source>
        <dbReference type="SAM" id="Phobius"/>
    </source>
</evidence>
<keyword evidence="1" id="KW-0472">Membrane</keyword>
<keyword evidence="1" id="KW-1133">Transmembrane helix</keyword>
<sequence>MSRNQRQPEGFRNVGNTNTVKITYTRERNCDIGPNSGRHNSISFAYEQGERDVQNSFVIQCKDCNDALLADIRFEKRCGFQTLEMLSPSGYTIASARQRLHWSSFKLEMQDVNYILQKRSQSPLLIDMINTKDRSVVAKLVEDLNSSLSSNKLTVKLFVNQTELNLSKKIMILLMTVALNMTFKHKKHFINLKCSICSQFSKGTIFIISALIFSLMTMVAVLVAKDWM</sequence>
<dbReference type="EMBL" id="CAJPWZ010002528">
    <property type="protein sequence ID" value="CAG2239600.1"/>
    <property type="molecule type" value="Genomic_DNA"/>
</dbReference>
<dbReference type="OrthoDB" id="6121202at2759"/>
<organism evidence="2 3">
    <name type="scientific">Mytilus edulis</name>
    <name type="common">Blue mussel</name>
    <dbReference type="NCBI Taxonomy" id="6550"/>
    <lineage>
        <taxon>Eukaryota</taxon>
        <taxon>Metazoa</taxon>
        <taxon>Spiralia</taxon>
        <taxon>Lophotrochozoa</taxon>
        <taxon>Mollusca</taxon>
        <taxon>Bivalvia</taxon>
        <taxon>Autobranchia</taxon>
        <taxon>Pteriomorphia</taxon>
        <taxon>Mytilida</taxon>
        <taxon>Mytiloidea</taxon>
        <taxon>Mytilidae</taxon>
        <taxon>Mytilinae</taxon>
        <taxon>Mytilus</taxon>
    </lineage>
</organism>
<evidence type="ECO:0000313" key="2">
    <source>
        <dbReference type="EMBL" id="CAG2239600.1"/>
    </source>
</evidence>
<accession>A0A8S3U168</accession>